<gene>
    <name evidence="2" type="ORF">PoB_001761700</name>
</gene>
<feature type="region of interest" description="Disordered" evidence="1">
    <location>
        <begin position="1"/>
        <end position="23"/>
    </location>
</feature>
<keyword evidence="3" id="KW-1185">Reference proteome</keyword>
<feature type="compositionally biased region" description="Basic and acidic residues" evidence="1">
    <location>
        <begin position="1"/>
        <end position="15"/>
    </location>
</feature>
<reference evidence="2 3" key="1">
    <citation type="journal article" date="2021" name="Elife">
        <title>Chloroplast acquisition without the gene transfer in kleptoplastic sea slugs, Plakobranchus ocellatus.</title>
        <authorList>
            <person name="Maeda T."/>
            <person name="Takahashi S."/>
            <person name="Yoshida T."/>
            <person name="Shimamura S."/>
            <person name="Takaki Y."/>
            <person name="Nagai Y."/>
            <person name="Toyoda A."/>
            <person name="Suzuki Y."/>
            <person name="Arimoto A."/>
            <person name="Ishii H."/>
            <person name="Satoh N."/>
            <person name="Nishiyama T."/>
            <person name="Hasebe M."/>
            <person name="Maruyama T."/>
            <person name="Minagawa J."/>
            <person name="Obokata J."/>
            <person name="Shigenobu S."/>
        </authorList>
    </citation>
    <scope>NUCLEOTIDE SEQUENCE [LARGE SCALE GENOMIC DNA]</scope>
</reference>
<dbReference type="EMBL" id="BLXT01002087">
    <property type="protein sequence ID" value="GFN91111.1"/>
    <property type="molecule type" value="Genomic_DNA"/>
</dbReference>
<evidence type="ECO:0000313" key="2">
    <source>
        <dbReference type="EMBL" id="GFN91111.1"/>
    </source>
</evidence>
<comment type="caution">
    <text evidence="2">The sequence shown here is derived from an EMBL/GenBank/DDBJ whole genome shotgun (WGS) entry which is preliminary data.</text>
</comment>
<dbReference type="Proteomes" id="UP000735302">
    <property type="component" value="Unassembled WGS sequence"/>
</dbReference>
<proteinExistence type="predicted"/>
<organism evidence="2 3">
    <name type="scientific">Plakobranchus ocellatus</name>
    <dbReference type="NCBI Taxonomy" id="259542"/>
    <lineage>
        <taxon>Eukaryota</taxon>
        <taxon>Metazoa</taxon>
        <taxon>Spiralia</taxon>
        <taxon>Lophotrochozoa</taxon>
        <taxon>Mollusca</taxon>
        <taxon>Gastropoda</taxon>
        <taxon>Heterobranchia</taxon>
        <taxon>Euthyneura</taxon>
        <taxon>Panpulmonata</taxon>
        <taxon>Sacoglossa</taxon>
        <taxon>Placobranchoidea</taxon>
        <taxon>Plakobranchidae</taxon>
        <taxon>Plakobranchus</taxon>
    </lineage>
</organism>
<evidence type="ECO:0000313" key="3">
    <source>
        <dbReference type="Proteomes" id="UP000735302"/>
    </source>
</evidence>
<dbReference type="AlphaFoldDB" id="A0AAV3Z787"/>
<name>A0AAV3Z787_9GAST</name>
<accession>A0AAV3Z787</accession>
<protein>
    <submittedName>
        <fullName evidence="2">Uncharacterized protein</fullName>
    </submittedName>
</protein>
<evidence type="ECO:0000256" key="1">
    <source>
        <dbReference type="SAM" id="MobiDB-lite"/>
    </source>
</evidence>
<sequence length="158" mass="17956">MKENEEVECASDKSHALKSKKLKPFKRPQPFQKPVCTGQIGIKAESSPVTLRALSLKRSLNIAECILYYTILRRLVNKKHGEWRLQDLYPMARQCSTPRTERVTVGLPLLCVQCRETDTVRSAGWLRQPLNEKLWGQNTSGVSAAENMLSTFLQQAIQ</sequence>